<reference evidence="2" key="1">
    <citation type="submission" date="2018-01" db="EMBL/GenBank/DDBJ databases">
        <title>An insight into the sialome of Amazonian anophelines.</title>
        <authorList>
            <person name="Ribeiro J.M."/>
            <person name="Scarpassa V."/>
            <person name="Calvo E."/>
        </authorList>
    </citation>
    <scope>NUCLEOTIDE SEQUENCE</scope>
</reference>
<sequence length="75" mass="8623">MHLAGLLERAPHCFHLHFLFFLVCVWFIFGSVCYCSSSWCCCCVMMMDSGLAFISTKCPVFSPSGHNDFYLRQRS</sequence>
<organism evidence="2">
    <name type="scientific">Anopheles darlingi</name>
    <name type="common">Mosquito</name>
    <dbReference type="NCBI Taxonomy" id="43151"/>
    <lineage>
        <taxon>Eukaryota</taxon>
        <taxon>Metazoa</taxon>
        <taxon>Ecdysozoa</taxon>
        <taxon>Arthropoda</taxon>
        <taxon>Hexapoda</taxon>
        <taxon>Insecta</taxon>
        <taxon>Pterygota</taxon>
        <taxon>Neoptera</taxon>
        <taxon>Endopterygota</taxon>
        <taxon>Diptera</taxon>
        <taxon>Nematocera</taxon>
        <taxon>Culicoidea</taxon>
        <taxon>Culicidae</taxon>
        <taxon>Anophelinae</taxon>
        <taxon>Anopheles</taxon>
    </lineage>
</organism>
<dbReference type="EMBL" id="GGFL01008651">
    <property type="protein sequence ID" value="MBW72829.1"/>
    <property type="molecule type" value="Transcribed_RNA"/>
</dbReference>
<keyword evidence="1" id="KW-0812">Transmembrane</keyword>
<accession>A0A2M4D5K4</accession>
<keyword evidence="1" id="KW-1133">Transmembrane helix</keyword>
<evidence type="ECO:0000256" key="1">
    <source>
        <dbReference type="SAM" id="Phobius"/>
    </source>
</evidence>
<keyword evidence="1" id="KW-0472">Membrane</keyword>
<dbReference type="AlphaFoldDB" id="A0A2M4D5K4"/>
<feature type="transmembrane region" description="Helical" evidence="1">
    <location>
        <begin position="12"/>
        <end position="32"/>
    </location>
</feature>
<name>A0A2M4D5K4_ANODA</name>
<proteinExistence type="predicted"/>
<evidence type="ECO:0000313" key="2">
    <source>
        <dbReference type="EMBL" id="MBW72829.1"/>
    </source>
</evidence>
<protein>
    <submittedName>
        <fullName evidence="2">Uncharacterized protein</fullName>
    </submittedName>
</protein>